<feature type="chain" id="PRO_5006454404" description="beta-mannosidase" evidence="7">
    <location>
        <begin position="21"/>
        <end position="907"/>
    </location>
</feature>
<evidence type="ECO:0000313" key="9">
    <source>
        <dbReference type="EMBL" id="EDV41869.2"/>
    </source>
</evidence>
<proteinExistence type="predicted"/>
<dbReference type="InterPro" id="IPR054593">
    <property type="entry name" value="Beta-mannosidase-like_N2"/>
</dbReference>
<organism evidence="9 10">
    <name type="scientific">Drosophila ananassae</name>
    <name type="common">Fruit fly</name>
    <dbReference type="NCBI Taxonomy" id="7217"/>
    <lineage>
        <taxon>Eukaryota</taxon>
        <taxon>Metazoa</taxon>
        <taxon>Ecdysozoa</taxon>
        <taxon>Arthropoda</taxon>
        <taxon>Hexapoda</taxon>
        <taxon>Insecta</taxon>
        <taxon>Pterygota</taxon>
        <taxon>Neoptera</taxon>
        <taxon>Endopterygota</taxon>
        <taxon>Diptera</taxon>
        <taxon>Brachycera</taxon>
        <taxon>Muscomorpha</taxon>
        <taxon>Ephydroidea</taxon>
        <taxon>Drosophilidae</taxon>
        <taxon>Drosophila</taxon>
        <taxon>Sophophora</taxon>
    </lineage>
</organism>
<keyword evidence="4 9" id="KW-0378">Hydrolase</keyword>
<dbReference type="Gene3D" id="3.20.20.80">
    <property type="entry name" value="Glycosidases"/>
    <property type="match status" value="1"/>
</dbReference>
<feature type="compositionally biased region" description="Basic and acidic residues" evidence="6">
    <location>
        <begin position="545"/>
        <end position="554"/>
    </location>
</feature>
<evidence type="ECO:0000256" key="1">
    <source>
        <dbReference type="ARBA" id="ARBA00000829"/>
    </source>
</evidence>
<dbReference type="InterPro" id="IPR017853">
    <property type="entry name" value="GH"/>
</dbReference>
<evidence type="ECO:0000313" key="10">
    <source>
        <dbReference type="Proteomes" id="UP000007801"/>
    </source>
</evidence>
<dbReference type="STRING" id="7217.B3LYZ5"/>
<dbReference type="eggNOG" id="KOG2230">
    <property type="taxonomic scope" value="Eukaryota"/>
</dbReference>
<name>B3LYZ5_DROAN</name>
<accession>B3LYZ5</accession>
<reference evidence="9 10" key="1">
    <citation type="journal article" date="2007" name="Nature">
        <title>Evolution of genes and genomes on the Drosophila phylogeny.</title>
        <authorList>
            <consortium name="Drosophila 12 Genomes Consortium"/>
            <person name="Clark A.G."/>
            <person name="Eisen M.B."/>
            <person name="Smith D.R."/>
            <person name="Bergman C.M."/>
            <person name="Oliver B."/>
            <person name="Markow T.A."/>
            <person name="Kaufman T.C."/>
            <person name="Kellis M."/>
            <person name="Gelbart W."/>
            <person name="Iyer V.N."/>
            <person name="Pollard D.A."/>
            <person name="Sackton T.B."/>
            <person name="Larracuente A.M."/>
            <person name="Singh N.D."/>
            <person name="Abad J.P."/>
            <person name="Abt D.N."/>
            <person name="Adryan B."/>
            <person name="Aguade M."/>
            <person name="Akashi H."/>
            <person name="Anderson W.W."/>
            <person name="Aquadro C.F."/>
            <person name="Ardell D.H."/>
            <person name="Arguello R."/>
            <person name="Artieri C.G."/>
            <person name="Barbash D.A."/>
            <person name="Barker D."/>
            <person name="Barsanti P."/>
            <person name="Batterham P."/>
            <person name="Batzoglou S."/>
            <person name="Begun D."/>
            <person name="Bhutkar A."/>
            <person name="Blanco E."/>
            <person name="Bosak S.A."/>
            <person name="Bradley R.K."/>
            <person name="Brand A.D."/>
            <person name="Brent M.R."/>
            <person name="Brooks A.N."/>
            <person name="Brown R.H."/>
            <person name="Butlin R.K."/>
            <person name="Caggese C."/>
            <person name="Calvi B.R."/>
            <person name="Bernardo de Carvalho A."/>
            <person name="Caspi A."/>
            <person name="Castrezana S."/>
            <person name="Celniker S.E."/>
            <person name="Chang J.L."/>
            <person name="Chapple C."/>
            <person name="Chatterji S."/>
            <person name="Chinwalla A."/>
            <person name="Civetta A."/>
            <person name="Clifton S.W."/>
            <person name="Comeron J.M."/>
            <person name="Costello J.C."/>
            <person name="Coyne J.A."/>
            <person name="Daub J."/>
            <person name="David R.G."/>
            <person name="Delcher A.L."/>
            <person name="Delehaunty K."/>
            <person name="Do C.B."/>
            <person name="Ebling H."/>
            <person name="Edwards K."/>
            <person name="Eickbush T."/>
            <person name="Evans J.D."/>
            <person name="Filipski A."/>
            <person name="Findeiss S."/>
            <person name="Freyhult E."/>
            <person name="Fulton L."/>
            <person name="Fulton R."/>
            <person name="Garcia A.C."/>
            <person name="Gardiner A."/>
            <person name="Garfield D.A."/>
            <person name="Garvin B.E."/>
            <person name="Gibson G."/>
            <person name="Gilbert D."/>
            <person name="Gnerre S."/>
            <person name="Godfrey J."/>
            <person name="Good R."/>
            <person name="Gotea V."/>
            <person name="Gravely B."/>
            <person name="Greenberg A.J."/>
            <person name="Griffiths-Jones S."/>
            <person name="Gross S."/>
            <person name="Guigo R."/>
            <person name="Gustafson E.A."/>
            <person name="Haerty W."/>
            <person name="Hahn M.W."/>
            <person name="Halligan D.L."/>
            <person name="Halpern A.L."/>
            <person name="Halter G.M."/>
            <person name="Han M.V."/>
            <person name="Heger A."/>
            <person name="Hillier L."/>
            <person name="Hinrichs A.S."/>
            <person name="Holmes I."/>
            <person name="Hoskins R.A."/>
            <person name="Hubisz M.J."/>
            <person name="Hultmark D."/>
            <person name="Huntley M.A."/>
            <person name="Jaffe D.B."/>
            <person name="Jagadeeshan S."/>
            <person name="Jeck W.R."/>
            <person name="Johnson J."/>
            <person name="Jones C.D."/>
            <person name="Jordan W.C."/>
            <person name="Karpen G.H."/>
            <person name="Kataoka E."/>
            <person name="Keightley P.D."/>
            <person name="Kheradpour P."/>
            <person name="Kirkness E.F."/>
            <person name="Koerich L.B."/>
            <person name="Kristiansen K."/>
            <person name="Kudrna D."/>
            <person name="Kulathinal R.J."/>
            <person name="Kumar S."/>
            <person name="Kwok R."/>
            <person name="Lander E."/>
            <person name="Langley C.H."/>
            <person name="Lapoint R."/>
            <person name="Lazzaro B.P."/>
            <person name="Lee S.J."/>
            <person name="Levesque L."/>
            <person name="Li R."/>
            <person name="Lin C.F."/>
            <person name="Lin M.F."/>
            <person name="Lindblad-Toh K."/>
            <person name="Llopart A."/>
            <person name="Long M."/>
            <person name="Low L."/>
            <person name="Lozovsky E."/>
            <person name="Lu J."/>
            <person name="Luo M."/>
            <person name="Machado C.A."/>
            <person name="Makalowski W."/>
            <person name="Marzo M."/>
            <person name="Matsuda M."/>
            <person name="Matzkin L."/>
            <person name="McAllister B."/>
            <person name="McBride C.S."/>
            <person name="McKernan B."/>
            <person name="McKernan K."/>
            <person name="Mendez-Lago M."/>
            <person name="Minx P."/>
            <person name="Mollenhauer M.U."/>
            <person name="Montooth K."/>
            <person name="Mount S.M."/>
            <person name="Mu X."/>
            <person name="Myers E."/>
            <person name="Negre B."/>
            <person name="Newfeld S."/>
            <person name="Nielsen R."/>
            <person name="Noor M.A."/>
            <person name="O'Grady P."/>
            <person name="Pachter L."/>
            <person name="Papaceit M."/>
            <person name="Parisi M.J."/>
            <person name="Parisi M."/>
            <person name="Parts L."/>
            <person name="Pedersen J.S."/>
            <person name="Pesole G."/>
            <person name="Phillippy A.M."/>
            <person name="Ponting C.P."/>
            <person name="Pop M."/>
            <person name="Porcelli D."/>
            <person name="Powell J.R."/>
            <person name="Prohaska S."/>
            <person name="Pruitt K."/>
            <person name="Puig M."/>
            <person name="Quesneville H."/>
            <person name="Ram K.R."/>
            <person name="Rand D."/>
            <person name="Rasmussen M.D."/>
            <person name="Reed L.K."/>
            <person name="Reenan R."/>
            <person name="Reily A."/>
            <person name="Remington K.A."/>
            <person name="Rieger T.T."/>
            <person name="Ritchie M.G."/>
            <person name="Robin C."/>
            <person name="Rogers Y.H."/>
            <person name="Rohde C."/>
            <person name="Rozas J."/>
            <person name="Rubenfield M.J."/>
            <person name="Ruiz A."/>
            <person name="Russo S."/>
            <person name="Salzberg S.L."/>
            <person name="Sanchez-Gracia A."/>
            <person name="Saranga D.J."/>
            <person name="Sato H."/>
            <person name="Schaeffer S.W."/>
            <person name="Schatz M.C."/>
            <person name="Schlenke T."/>
            <person name="Schwartz R."/>
            <person name="Segarra C."/>
            <person name="Singh R.S."/>
            <person name="Sirot L."/>
            <person name="Sirota M."/>
            <person name="Sisneros N.B."/>
            <person name="Smith C.D."/>
            <person name="Smith T.F."/>
            <person name="Spieth J."/>
            <person name="Stage D.E."/>
            <person name="Stark A."/>
            <person name="Stephan W."/>
            <person name="Strausberg R.L."/>
            <person name="Strempel S."/>
            <person name="Sturgill D."/>
            <person name="Sutton G."/>
            <person name="Sutton G.G."/>
            <person name="Tao W."/>
            <person name="Teichmann S."/>
            <person name="Tobari Y.N."/>
            <person name="Tomimura Y."/>
            <person name="Tsolas J.M."/>
            <person name="Valente V.L."/>
            <person name="Venter E."/>
            <person name="Venter J.C."/>
            <person name="Vicario S."/>
            <person name="Vieira F.G."/>
            <person name="Vilella A.J."/>
            <person name="Villasante A."/>
            <person name="Walenz B."/>
            <person name="Wang J."/>
            <person name="Wasserman M."/>
            <person name="Watts T."/>
            <person name="Wilson D."/>
            <person name="Wilson R.K."/>
            <person name="Wing R.A."/>
            <person name="Wolfner M.F."/>
            <person name="Wong A."/>
            <person name="Wong G.K."/>
            <person name="Wu C.I."/>
            <person name="Wu G."/>
            <person name="Yamamoto D."/>
            <person name="Yang H.P."/>
            <person name="Yang S.P."/>
            <person name="Yorke J.A."/>
            <person name="Yoshida K."/>
            <person name="Zdobnov E."/>
            <person name="Zhang P."/>
            <person name="Zhang Y."/>
            <person name="Zimin A.V."/>
            <person name="Baldwin J."/>
            <person name="Abdouelleil A."/>
            <person name="Abdulkadir J."/>
            <person name="Abebe A."/>
            <person name="Abera B."/>
            <person name="Abreu J."/>
            <person name="Acer S.C."/>
            <person name="Aftuck L."/>
            <person name="Alexander A."/>
            <person name="An P."/>
            <person name="Anderson E."/>
            <person name="Anderson S."/>
            <person name="Arachi H."/>
            <person name="Azer M."/>
            <person name="Bachantsang P."/>
            <person name="Barry A."/>
            <person name="Bayul T."/>
            <person name="Berlin A."/>
            <person name="Bessette D."/>
            <person name="Bloom T."/>
            <person name="Blye J."/>
            <person name="Boguslavskiy L."/>
            <person name="Bonnet C."/>
            <person name="Boukhgalter B."/>
            <person name="Bourzgui I."/>
            <person name="Brown A."/>
            <person name="Cahill P."/>
            <person name="Channer S."/>
            <person name="Cheshatsang Y."/>
            <person name="Chuda L."/>
            <person name="Citroen M."/>
            <person name="Collymore A."/>
            <person name="Cooke P."/>
            <person name="Costello M."/>
            <person name="D'Aco K."/>
            <person name="Daza R."/>
            <person name="De Haan G."/>
            <person name="DeGray S."/>
            <person name="DeMaso C."/>
            <person name="Dhargay N."/>
            <person name="Dooley K."/>
            <person name="Dooley E."/>
            <person name="Doricent M."/>
            <person name="Dorje P."/>
            <person name="Dorjee K."/>
            <person name="Dupes A."/>
            <person name="Elong R."/>
            <person name="Falk J."/>
            <person name="Farina A."/>
            <person name="Faro S."/>
            <person name="Ferguson D."/>
            <person name="Fisher S."/>
            <person name="Foley C.D."/>
            <person name="Franke A."/>
            <person name="Friedrich D."/>
            <person name="Gadbois L."/>
            <person name="Gearin G."/>
            <person name="Gearin C.R."/>
            <person name="Giannoukos G."/>
            <person name="Goode T."/>
            <person name="Graham J."/>
            <person name="Grandbois E."/>
            <person name="Grewal S."/>
            <person name="Gyaltsen K."/>
            <person name="Hafez N."/>
            <person name="Hagos B."/>
            <person name="Hall J."/>
            <person name="Henson C."/>
            <person name="Hollinger A."/>
            <person name="Honan T."/>
            <person name="Huard M.D."/>
            <person name="Hughes L."/>
            <person name="Hurhula B."/>
            <person name="Husby M.E."/>
            <person name="Kamat A."/>
            <person name="Kanga B."/>
            <person name="Kashin S."/>
            <person name="Khazanovich D."/>
            <person name="Kisner P."/>
            <person name="Lance K."/>
            <person name="Lara M."/>
            <person name="Lee W."/>
            <person name="Lennon N."/>
            <person name="Letendre F."/>
            <person name="LeVine R."/>
            <person name="Lipovsky A."/>
            <person name="Liu X."/>
            <person name="Liu J."/>
            <person name="Liu S."/>
            <person name="Lokyitsang T."/>
            <person name="Lokyitsang Y."/>
            <person name="Lubonja R."/>
            <person name="Lui A."/>
            <person name="MacDonald P."/>
            <person name="Magnisalis V."/>
            <person name="Maru K."/>
            <person name="Matthews C."/>
            <person name="McCusker W."/>
            <person name="McDonough S."/>
            <person name="Mehta T."/>
            <person name="Meldrim J."/>
            <person name="Meneus L."/>
            <person name="Mihai O."/>
            <person name="Mihalev A."/>
            <person name="Mihova T."/>
            <person name="Mittelman R."/>
            <person name="Mlenga V."/>
            <person name="Montmayeur A."/>
            <person name="Mulrain L."/>
            <person name="Navidi A."/>
            <person name="Naylor J."/>
            <person name="Negash T."/>
            <person name="Nguyen T."/>
            <person name="Nguyen N."/>
            <person name="Nicol R."/>
            <person name="Norbu C."/>
            <person name="Norbu N."/>
            <person name="Novod N."/>
            <person name="O'Neill B."/>
            <person name="Osman S."/>
            <person name="Markiewicz E."/>
            <person name="Oyono O.L."/>
            <person name="Patti C."/>
            <person name="Phunkhang P."/>
            <person name="Pierre F."/>
            <person name="Priest M."/>
            <person name="Raghuraman S."/>
            <person name="Rege F."/>
            <person name="Reyes R."/>
            <person name="Rise C."/>
            <person name="Rogov P."/>
            <person name="Ross K."/>
            <person name="Ryan E."/>
            <person name="Settipalli S."/>
            <person name="Shea T."/>
            <person name="Sherpa N."/>
            <person name="Shi L."/>
            <person name="Shih D."/>
            <person name="Sparrow T."/>
            <person name="Spaulding J."/>
            <person name="Stalker J."/>
            <person name="Stange-Thomann N."/>
            <person name="Stavropoulos S."/>
            <person name="Stone C."/>
            <person name="Strader C."/>
            <person name="Tesfaye S."/>
            <person name="Thomson T."/>
            <person name="Thoulutsang Y."/>
            <person name="Thoulutsang D."/>
            <person name="Topham K."/>
            <person name="Topping I."/>
            <person name="Tsamla T."/>
            <person name="Vassiliev H."/>
            <person name="Vo A."/>
            <person name="Wangchuk T."/>
            <person name="Wangdi T."/>
            <person name="Weiand M."/>
            <person name="Wilkinson J."/>
            <person name="Wilson A."/>
            <person name="Yadav S."/>
            <person name="Young G."/>
            <person name="Yu Q."/>
            <person name="Zembek L."/>
            <person name="Zhong D."/>
            <person name="Zimmer A."/>
            <person name="Zwirko Z."/>
            <person name="Jaffe D.B."/>
            <person name="Alvarez P."/>
            <person name="Brockman W."/>
            <person name="Butler J."/>
            <person name="Chin C."/>
            <person name="Gnerre S."/>
            <person name="Grabherr M."/>
            <person name="Kleber M."/>
            <person name="Mauceli E."/>
            <person name="MacCallum I."/>
        </authorList>
    </citation>
    <scope>NUCLEOTIDE SEQUENCE [LARGE SCALE GENOMIC DNA]</scope>
    <source>
        <strain evidence="10">Tucson 14024-0371.13</strain>
    </source>
</reference>
<dbReference type="InterPro" id="IPR050887">
    <property type="entry name" value="Beta-mannosidase_GH2"/>
</dbReference>
<evidence type="ECO:0000256" key="4">
    <source>
        <dbReference type="ARBA" id="ARBA00022801"/>
    </source>
</evidence>
<dbReference type="SUPFAM" id="SSF49785">
    <property type="entry name" value="Galactose-binding domain-like"/>
    <property type="match status" value="1"/>
</dbReference>
<feature type="domain" description="Beta-mannosidase-like galactose-binding" evidence="8">
    <location>
        <begin position="31"/>
        <end position="207"/>
    </location>
</feature>
<dbReference type="GO" id="GO:0004567">
    <property type="term" value="F:beta-mannosidase activity"/>
    <property type="evidence" value="ECO:0007669"/>
    <property type="project" value="UniProtKB-EC"/>
</dbReference>
<evidence type="ECO:0000256" key="3">
    <source>
        <dbReference type="ARBA" id="ARBA00022729"/>
    </source>
</evidence>
<protein>
    <recommendedName>
        <fullName evidence="2">beta-mannosidase</fullName>
        <ecNumber evidence="2">3.2.1.25</ecNumber>
    </recommendedName>
</protein>
<dbReference type="GO" id="GO:0006516">
    <property type="term" value="P:glycoprotein catabolic process"/>
    <property type="evidence" value="ECO:0007669"/>
    <property type="project" value="TreeGrafter"/>
</dbReference>
<dbReference type="SUPFAM" id="SSF51445">
    <property type="entry name" value="(Trans)glycosidases"/>
    <property type="match status" value="1"/>
</dbReference>
<dbReference type="SUPFAM" id="SSF49303">
    <property type="entry name" value="beta-Galactosidase/glucuronidase domain"/>
    <property type="match status" value="1"/>
</dbReference>
<comment type="catalytic activity">
    <reaction evidence="1">
        <text>Hydrolysis of terminal, non-reducing beta-D-mannose residues in beta-D-mannosides.</text>
        <dbReference type="EC" id="3.2.1.25"/>
    </reaction>
</comment>
<keyword evidence="10" id="KW-1185">Reference proteome</keyword>
<dbReference type="EMBL" id="CH902617">
    <property type="protein sequence ID" value="EDV41869.2"/>
    <property type="molecule type" value="Genomic_DNA"/>
</dbReference>
<dbReference type="OrthoDB" id="2866996at2759"/>
<evidence type="ECO:0000256" key="7">
    <source>
        <dbReference type="SAM" id="SignalP"/>
    </source>
</evidence>
<dbReference type="PANTHER" id="PTHR43730">
    <property type="entry name" value="BETA-MANNOSIDASE"/>
    <property type="match status" value="1"/>
</dbReference>
<feature type="signal peptide" evidence="7">
    <location>
        <begin position="1"/>
        <end position="20"/>
    </location>
</feature>
<dbReference type="Gene3D" id="2.60.120.260">
    <property type="entry name" value="Galactose-binding domain-like"/>
    <property type="match status" value="1"/>
</dbReference>
<dbReference type="InterPro" id="IPR013783">
    <property type="entry name" value="Ig-like_fold"/>
</dbReference>
<dbReference type="AlphaFoldDB" id="B3LYZ5"/>
<dbReference type="GeneID" id="6500471"/>
<feature type="region of interest" description="Disordered" evidence="6">
    <location>
        <begin position="519"/>
        <end position="559"/>
    </location>
</feature>
<dbReference type="FunFam" id="3.20.20.80:FF:000050">
    <property type="entry name" value="Beta-mannosidase B"/>
    <property type="match status" value="1"/>
</dbReference>
<dbReference type="Proteomes" id="UP000007801">
    <property type="component" value="Unassembled WGS sequence"/>
</dbReference>
<dbReference type="SMR" id="B3LYZ5"/>
<evidence type="ECO:0000259" key="8">
    <source>
        <dbReference type="Pfam" id="PF22666"/>
    </source>
</evidence>
<dbReference type="EC" id="3.2.1.25" evidence="2"/>
<dbReference type="Gene3D" id="2.60.40.10">
    <property type="entry name" value="Immunoglobulins"/>
    <property type="match status" value="1"/>
</dbReference>
<dbReference type="InterPro" id="IPR008979">
    <property type="entry name" value="Galactose-bd-like_sf"/>
</dbReference>
<gene>
    <name evidence="9" type="primary">Dana\GF17688</name>
    <name evidence="9" type="synonym">dana_GLEANR_18950</name>
    <name evidence="9" type="ORF">GF17688</name>
</gene>
<dbReference type="InterPro" id="IPR036156">
    <property type="entry name" value="Beta-gal/glucu_dom_sf"/>
</dbReference>
<dbReference type="KEGG" id="dan:6500471"/>
<keyword evidence="3 7" id="KW-0732">Signal</keyword>
<evidence type="ECO:0000256" key="5">
    <source>
        <dbReference type="ARBA" id="ARBA00023295"/>
    </source>
</evidence>
<evidence type="ECO:0000256" key="2">
    <source>
        <dbReference type="ARBA" id="ARBA00012754"/>
    </source>
</evidence>
<dbReference type="PANTHER" id="PTHR43730:SF1">
    <property type="entry name" value="BETA-MANNOSIDASE"/>
    <property type="match status" value="1"/>
</dbReference>
<dbReference type="HOGENOM" id="CLU_005015_3_1_1"/>
<sequence>MLRFVYPLCVLLFVIRNLEAKTVHVKELTKWTLTNENSSLQINVSRFPTGVYSALKDTYGDLLFGENDVNLRWIANESWIFTTTFDGTELGPDQVNLTLNGIDTVSKVRLNGELLGETDNMFVRYSFSIGHLMLQQARNTLEIEILSPIKEAARRAQERDEKGIITGPRSCPRAPGDVECNRNHLRKMQMSFGGVWNPAALSLGIWKPVSIEYYGLAILRDVDVALKRNDTHWTMDCRAFLSTPAQENFIGDIVVFSSELFDDPFVLEQQEVAFDAPILEFQIHIPQERVALWWPNGYGQQKLYPVMFSIKCYTGNSSHLGSRMKSQKVLKIGFRTIELVEDKDDIGRSFYFCVNGHPIFMKGANYIPASTLPELSAESDTVEYLIKSAREANMNMIRVWGGGLYESDTFYNLADFYGILVWQDLTFSQAAYPLADDFVASVRLEAVQNAQRIAYHPCLALIVTNNEIELFLIQNKTELGDNYDSLVEDYKTLFVNTLKEDLKIISRYDFSPRPGPMISTPSLGIAESSGDLPSDPQSPNFGDVHFWEDQKDGSEPSTYPQARFVSEFGYGSLPMMSSWQRELDNGENATQEEIATHIRNRQRDPRGFIPLIQQIVNQLPFTPHNWDESIEKFIYFSQVTQAMTSKIAVDVFRSHRTEKRTMGALIWQLNDVWVAPTWSCIDFYGNYKLVQYWAKNFMAPTTVIALYDKKSDSLNVTLTREDYSEHSDTQLYSVQINTYLWSDFVAKKKIARDFGLGSNELELRQIPLSYLLLDGHSKSEIFFEIVLENKNRETLARNFFYPVAIKNITGIKNPDVKIQVSGQDCSSAKAPYANRFSLQITVKSPALLVYLELTHPGYMTNHHKFSINGFTQTEPRKTVHLVIENSSECLTLTNDHIRVQTMNQYLL</sequence>
<keyword evidence="5 9" id="KW-0326">Glycosidase</keyword>
<evidence type="ECO:0000256" key="6">
    <source>
        <dbReference type="SAM" id="MobiDB-lite"/>
    </source>
</evidence>
<dbReference type="Pfam" id="PF22666">
    <property type="entry name" value="Glyco_hydro_2_N2"/>
    <property type="match status" value="1"/>
</dbReference>
<dbReference type="InParanoid" id="B3LYZ5"/>